<dbReference type="Pfam" id="PF01541">
    <property type="entry name" value="GIY-YIG"/>
    <property type="match status" value="1"/>
</dbReference>
<dbReference type="PANTHER" id="PTHR34477">
    <property type="entry name" value="UPF0213 PROTEIN YHBQ"/>
    <property type="match status" value="1"/>
</dbReference>
<dbReference type="SUPFAM" id="SSF82771">
    <property type="entry name" value="GIY-YIG endonuclease"/>
    <property type="match status" value="1"/>
</dbReference>
<dbReference type="Gene3D" id="3.40.1440.10">
    <property type="entry name" value="GIY-YIG endonuclease"/>
    <property type="match status" value="1"/>
</dbReference>
<sequence>MSKDYYTYVLRCADGTLYCGFTDNVEKRLATHNAAKGAKYTKTRLPVTLVSTVKFSDKSSATKCEWWFKHKLTRQKKLQLIQDDMIRETFEKFQARKTK</sequence>
<gene>
    <name evidence="3" type="ORF">GHI93_01085</name>
</gene>
<evidence type="ECO:0000313" key="4">
    <source>
        <dbReference type="Proteomes" id="UP000439550"/>
    </source>
</evidence>
<dbReference type="PROSITE" id="PS50164">
    <property type="entry name" value="GIY_YIG"/>
    <property type="match status" value="1"/>
</dbReference>
<dbReference type="InterPro" id="IPR000305">
    <property type="entry name" value="GIY-YIG_endonuc"/>
</dbReference>
<keyword evidence="4" id="KW-1185">Reference proteome</keyword>
<protein>
    <submittedName>
        <fullName evidence="3">GIY-YIG nuclease family protein</fullName>
    </submittedName>
</protein>
<comment type="similarity">
    <text evidence="1">Belongs to the UPF0213 family.</text>
</comment>
<dbReference type="InterPro" id="IPR035901">
    <property type="entry name" value="GIY-YIG_endonuc_sf"/>
</dbReference>
<dbReference type="RefSeq" id="WP_153494811.1">
    <property type="nucleotide sequence ID" value="NZ_CAXYUY010000022.1"/>
</dbReference>
<reference evidence="3 4" key="1">
    <citation type="submission" date="2019-10" db="EMBL/GenBank/DDBJ databases">
        <authorList>
            <person name="Dong K."/>
        </authorList>
    </citation>
    <scope>NUCLEOTIDE SEQUENCE [LARGE SCALE GENOMIC DNA]</scope>
    <source>
        <strain evidence="3 4">DSM 28960</strain>
    </source>
</reference>
<dbReference type="OrthoDB" id="9807770at2"/>
<evidence type="ECO:0000313" key="3">
    <source>
        <dbReference type="EMBL" id="MQW38544.1"/>
    </source>
</evidence>
<accession>A0A7X2CZL6</accession>
<name>A0A7X2CZL6_9LACT</name>
<dbReference type="CDD" id="cd10456">
    <property type="entry name" value="GIY-YIG_UPF0213"/>
    <property type="match status" value="1"/>
</dbReference>
<evidence type="ECO:0000256" key="1">
    <source>
        <dbReference type="ARBA" id="ARBA00007435"/>
    </source>
</evidence>
<dbReference type="PANTHER" id="PTHR34477:SF1">
    <property type="entry name" value="UPF0213 PROTEIN YHBQ"/>
    <property type="match status" value="1"/>
</dbReference>
<dbReference type="Proteomes" id="UP000439550">
    <property type="component" value="Unassembled WGS sequence"/>
</dbReference>
<feature type="domain" description="GIY-YIG" evidence="2">
    <location>
        <begin position="3"/>
        <end position="79"/>
    </location>
</feature>
<comment type="caution">
    <text evidence="3">The sequence shown here is derived from an EMBL/GenBank/DDBJ whole genome shotgun (WGS) entry which is preliminary data.</text>
</comment>
<organism evidence="3 4">
    <name type="scientific">Lactococcus hircilactis</name>
    <dbReference type="NCBI Taxonomy" id="1494462"/>
    <lineage>
        <taxon>Bacteria</taxon>
        <taxon>Bacillati</taxon>
        <taxon>Bacillota</taxon>
        <taxon>Bacilli</taxon>
        <taxon>Lactobacillales</taxon>
        <taxon>Streptococcaceae</taxon>
        <taxon>Lactococcus</taxon>
    </lineage>
</organism>
<dbReference type="AlphaFoldDB" id="A0A7X2CZL6"/>
<dbReference type="InterPro" id="IPR050190">
    <property type="entry name" value="UPF0213_domain"/>
</dbReference>
<dbReference type="EMBL" id="WITJ01000002">
    <property type="protein sequence ID" value="MQW38544.1"/>
    <property type="molecule type" value="Genomic_DNA"/>
</dbReference>
<evidence type="ECO:0000259" key="2">
    <source>
        <dbReference type="PROSITE" id="PS50164"/>
    </source>
</evidence>
<proteinExistence type="inferred from homology"/>